<accession>A0A1G8B298</accession>
<organism evidence="1 2">
    <name type="scientific">Pedobacter terrae</name>
    <dbReference type="NCBI Taxonomy" id="405671"/>
    <lineage>
        <taxon>Bacteria</taxon>
        <taxon>Pseudomonadati</taxon>
        <taxon>Bacteroidota</taxon>
        <taxon>Sphingobacteriia</taxon>
        <taxon>Sphingobacteriales</taxon>
        <taxon>Sphingobacteriaceae</taxon>
        <taxon>Pedobacter</taxon>
    </lineage>
</organism>
<proteinExistence type="predicted"/>
<dbReference type="Proteomes" id="UP000199643">
    <property type="component" value="Unassembled WGS sequence"/>
</dbReference>
<name>A0A1G8B298_9SPHI</name>
<reference evidence="2" key="1">
    <citation type="submission" date="2016-10" db="EMBL/GenBank/DDBJ databases">
        <authorList>
            <person name="Varghese N."/>
            <person name="Submissions S."/>
        </authorList>
    </citation>
    <scope>NUCLEOTIDE SEQUENCE [LARGE SCALE GENOMIC DNA]</scope>
    <source>
        <strain evidence="2">DSM 17933</strain>
    </source>
</reference>
<gene>
    <name evidence="1" type="ORF">SAMN05421827_120100</name>
</gene>
<dbReference type="RefSeq" id="WP_090503204.1">
    <property type="nucleotide sequence ID" value="NZ_FNCH01000020.1"/>
</dbReference>
<evidence type="ECO:0000313" key="1">
    <source>
        <dbReference type="EMBL" id="SDH27163.1"/>
    </source>
</evidence>
<keyword evidence="2" id="KW-1185">Reference proteome</keyword>
<dbReference type="AlphaFoldDB" id="A0A1G8B298"/>
<protein>
    <submittedName>
        <fullName evidence="1">Uncharacterized protein</fullName>
    </submittedName>
</protein>
<sequence>MIKLTYGKTEVNDYYSQQEVTFKRSKKGLENSEREISKLIVKVDYYDVEILNGIIIFKERDRKVMVLKIIYDKNTLVSQLKDMDIGIIGSTPKVVE</sequence>
<dbReference type="EMBL" id="FNCH01000020">
    <property type="protein sequence ID" value="SDH27163.1"/>
    <property type="molecule type" value="Genomic_DNA"/>
</dbReference>
<evidence type="ECO:0000313" key="2">
    <source>
        <dbReference type="Proteomes" id="UP000199643"/>
    </source>
</evidence>
<dbReference type="OrthoDB" id="1493894at2"/>